<dbReference type="Pfam" id="PF13432">
    <property type="entry name" value="TPR_16"/>
    <property type="match status" value="1"/>
</dbReference>
<dbReference type="SUPFAM" id="SSF48452">
    <property type="entry name" value="TPR-like"/>
    <property type="match status" value="1"/>
</dbReference>
<evidence type="ECO:0000256" key="2">
    <source>
        <dbReference type="ARBA" id="ARBA00007834"/>
    </source>
</evidence>
<comment type="subcellular location">
    <subcellularLocation>
        <location evidence="1">Cell projection</location>
        <location evidence="1">Cilium</location>
    </subcellularLocation>
</comment>
<dbReference type="GO" id="GO:0030992">
    <property type="term" value="C:intraciliary transport particle B"/>
    <property type="evidence" value="ECO:0007669"/>
    <property type="project" value="TreeGrafter"/>
</dbReference>
<evidence type="ECO:0000313" key="6">
    <source>
        <dbReference type="EMBL" id="KAF4660671.1"/>
    </source>
</evidence>
<evidence type="ECO:0000256" key="4">
    <source>
        <dbReference type="ARBA" id="ARBA00022803"/>
    </source>
</evidence>
<dbReference type="GO" id="GO:0097546">
    <property type="term" value="C:ciliary base"/>
    <property type="evidence" value="ECO:0007669"/>
    <property type="project" value="TreeGrafter"/>
</dbReference>
<reference evidence="6 7" key="1">
    <citation type="submission" date="2020-04" db="EMBL/GenBank/DDBJ databases">
        <title>Perkinsus olseni comparative genomics.</title>
        <authorList>
            <person name="Bogema D.R."/>
        </authorList>
    </citation>
    <scope>NUCLEOTIDE SEQUENCE [LARGE SCALE GENOMIC DNA]</scope>
    <source>
        <strain evidence="6">ATCC PRA-179</strain>
    </source>
</reference>
<keyword evidence="6" id="KW-0282">Flagellum</keyword>
<dbReference type="GO" id="GO:0120170">
    <property type="term" value="F:intraciliary transport particle B binding"/>
    <property type="evidence" value="ECO:0007669"/>
    <property type="project" value="TreeGrafter"/>
</dbReference>
<dbReference type="AlphaFoldDB" id="A0A7J6LP33"/>
<dbReference type="GO" id="GO:0035720">
    <property type="term" value="P:intraciliary anterograde transport"/>
    <property type="evidence" value="ECO:0007669"/>
    <property type="project" value="TreeGrafter"/>
</dbReference>
<sequence>MMISSSVAIPSYCHQSFPPDDYLTSCCVVIIIITINRRVTPSKGRPHSVKPELIDFLYKRDYTGAIALLEFEEAVGDRRPALPLWLALCYFHNGQYDKAIEVYDTVILVDGGAPGGEPHPSTAASDKEEEAVKLWKACCLYGACEYEQCYQLADSIGDYGHDDQASSQLRTRLLLHAAHKLNDEAAMMKWHQRLTKGDSSASSPSSTHHQQQLTLAAIQYLRNHYQQATDIYKKLIVDNPDYKALNVYLALCYYKMDFYDVAAEMLQPYLVAHPTSVIANNLKACCHYQLYNGKAAEDVWKPLVEHSAQHGPRVYDHHDILRHNKVVFRNGDGALQVLPQLLDIIPEARLNLIIYHLRAPNGDPQEAFNLLKGVEPSQPREHILKAVVHAVVGQQQQGDGAGARESLQTAEQLFHLVGASASECDTIPGRQCMASCLYLRKQFEDALVYLKSIKAYFSADDDFNWNYGIACAAIGDYKEGQQALLSIHNPKYRSEFIYLSWLCRCLVLNGDPVSAWEVYTRQEPTSDTFNLLHIIANDCYKQGHFFIACKAFDVLERLDPDPEFWDAKRGSAVGVFQLVIAGMAPPEQLQEVVDLLRGTREHQIPQVEYIINRVFKKWAGDNGVYLE</sequence>
<keyword evidence="5" id="KW-0966">Cell projection</keyword>
<evidence type="ECO:0000313" key="7">
    <source>
        <dbReference type="Proteomes" id="UP000570595"/>
    </source>
</evidence>
<gene>
    <name evidence="6" type="primary">TTC26_1</name>
    <name evidence="6" type="ORF">FOZ61_003862</name>
</gene>
<dbReference type="PANTHER" id="PTHR14781">
    <property type="entry name" value="INTRAFLAGELLAR TRANSPORT PROTEIN 56"/>
    <property type="match status" value="1"/>
</dbReference>
<evidence type="ECO:0000256" key="3">
    <source>
        <dbReference type="ARBA" id="ARBA00022737"/>
    </source>
</evidence>
<dbReference type="Gene3D" id="1.25.40.10">
    <property type="entry name" value="Tetratricopeptide repeat domain"/>
    <property type="match status" value="3"/>
</dbReference>
<organism evidence="6 7">
    <name type="scientific">Perkinsus olseni</name>
    <name type="common">Perkinsus atlanticus</name>
    <dbReference type="NCBI Taxonomy" id="32597"/>
    <lineage>
        <taxon>Eukaryota</taxon>
        <taxon>Sar</taxon>
        <taxon>Alveolata</taxon>
        <taxon>Perkinsozoa</taxon>
        <taxon>Perkinsea</taxon>
        <taxon>Perkinsida</taxon>
        <taxon>Perkinsidae</taxon>
        <taxon>Perkinsus</taxon>
    </lineage>
</organism>
<protein>
    <submittedName>
        <fullName evidence="6">Intraflagellar transport protein 56</fullName>
    </submittedName>
</protein>
<comment type="similarity">
    <text evidence="2">Belongs to the IFT56 family.</text>
</comment>
<keyword evidence="6" id="KW-0969">Cilium</keyword>
<dbReference type="EMBL" id="JABAHT010000223">
    <property type="protein sequence ID" value="KAF4660671.1"/>
    <property type="molecule type" value="Genomic_DNA"/>
</dbReference>
<dbReference type="Proteomes" id="UP000570595">
    <property type="component" value="Unassembled WGS sequence"/>
</dbReference>
<keyword evidence="4" id="KW-0802">TPR repeat</keyword>
<dbReference type="InterPro" id="IPR030511">
    <property type="entry name" value="TTC26"/>
</dbReference>
<dbReference type="GO" id="GO:0036064">
    <property type="term" value="C:ciliary basal body"/>
    <property type="evidence" value="ECO:0007669"/>
    <property type="project" value="TreeGrafter"/>
</dbReference>
<name>A0A7J6LP33_PEROL</name>
<dbReference type="OrthoDB" id="95390at2759"/>
<dbReference type="GO" id="GO:0035735">
    <property type="term" value="P:intraciliary transport involved in cilium assembly"/>
    <property type="evidence" value="ECO:0007669"/>
    <property type="project" value="TreeGrafter"/>
</dbReference>
<comment type="caution">
    <text evidence="6">The sequence shown here is derived from an EMBL/GenBank/DDBJ whole genome shotgun (WGS) entry which is preliminary data.</text>
</comment>
<dbReference type="InterPro" id="IPR011990">
    <property type="entry name" value="TPR-like_helical_dom_sf"/>
</dbReference>
<dbReference type="PANTHER" id="PTHR14781:SF0">
    <property type="entry name" value="INTRAFLAGELLAR TRANSPORT PROTEIN 56"/>
    <property type="match status" value="1"/>
</dbReference>
<accession>A0A7J6LP33</accession>
<evidence type="ECO:0000256" key="1">
    <source>
        <dbReference type="ARBA" id="ARBA00004138"/>
    </source>
</evidence>
<evidence type="ECO:0000256" key="5">
    <source>
        <dbReference type="ARBA" id="ARBA00023273"/>
    </source>
</evidence>
<proteinExistence type="inferred from homology"/>
<keyword evidence="3" id="KW-0677">Repeat</keyword>